<accession>A0A085ZR27</accession>
<dbReference type="PANTHER" id="PTHR30437:SF4">
    <property type="entry name" value="TRANSCRIPTION ELONGATION FACTOR GREA"/>
    <property type="match status" value="1"/>
</dbReference>
<dbReference type="Gene3D" id="3.10.50.30">
    <property type="entry name" value="Transcription elongation factor, GreA/GreB, C-terminal domain"/>
    <property type="match status" value="1"/>
</dbReference>
<dbReference type="SUPFAM" id="SSF54534">
    <property type="entry name" value="FKBP-like"/>
    <property type="match status" value="1"/>
</dbReference>
<dbReference type="InterPro" id="IPR036805">
    <property type="entry name" value="Tscrpt_elong_fac_GreA/B_N_sf"/>
</dbReference>
<evidence type="ECO:0000256" key="5">
    <source>
        <dbReference type="ARBA" id="ARBA00023163"/>
    </source>
</evidence>
<keyword evidence="13" id="KW-1185">Reference proteome</keyword>
<dbReference type="FunFam" id="1.10.287.180:FF:000001">
    <property type="entry name" value="Transcription elongation factor GreA"/>
    <property type="match status" value="1"/>
</dbReference>
<proteinExistence type="inferred from homology"/>
<dbReference type="NCBIfam" id="NF001263">
    <property type="entry name" value="PRK00226.1-4"/>
    <property type="match status" value="1"/>
</dbReference>
<dbReference type="GO" id="GO:0070063">
    <property type="term" value="F:RNA polymerase binding"/>
    <property type="evidence" value="ECO:0007669"/>
    <property type="project" value="InterPro"/>
</dbReference>
<dbReference type="SUPFAM" id="SSF46557">
    <property type="entry name" value="GreA transcript cleavage protein, N-terminal domain"/>
    <property type="match status" value="1"/>
</dbReference>
<comment type="caution">
    <text evidence="12">The sequence shown here is derived from an EMBL/GenBank/DDBJ whole genome shotgun (WGS) entry which is preliminary data.</text>
</comment>
<keyword evidence="4 8" id="KW-0238">DNA-binding</keyword>
<evidence type="ECO:0000256" key="2">
    <source>
        <dbReference type="ARBA" id="ARBA00013729"/>
    </source>
</evidence>
<dbReference type="Gene3D" id="1.10.287.180">
    <property type="entry name" value="Transcription elongation factor, GreA/GreB, N-terminal domain"/>
    <property type="match status" value="1"/>
</dbReference>
<dbReference type="Proteomes" id="UP000028715">
    <property type="component" value="Unassembled WGS sequence"/>
</dbReference>
<dbReference type="OrthoDB" id="9808774at2"/>
<dbReference type="GO" id="GO:0032784">
    <property type="term" value="P:regulation of DNA-templated transcription elongation"/>
    <property type="evidence" value="ECO:0007669"/>
    <property type="project" value="UniProtKB-UniRule"/>
</dbReference>
<dbReference type="GO" id="GO:0006354">
    <property type="term" value="P:DNA-templated transcription elongation"/>
    <property type="evidence" value="ECO:0007669"/>
    <property type="project" value="TreeGrafter"/>
</dbReference>
<dbReference type="PIRSF" id="PIRSF006092">
    <property type="entry name" value="GreA_GreB"/>
    <property type="match status" value="1"/>
</dbReference>
<comment type="function">
    <text evidence="6 8 9">Necessary for efficient RNA polymerase transcription elongation past template-encoded arresting sites. The arresting sites in DNA have the property of trapping a certain fraction of elongating RNA polymerases that pass through, resulting in locked ternary complexes. Cleavage of the nascent transcript by cleavage factors such as GreA or GreB allows the resumption of elongation from the new 3'terminus. GreA releases sequences of 2 to 3 nucleotides.</text>
</comment>
<dbReference type="Pfam" id="PF01272">
    <property type="entry name" value="GreA_GreB"/>
    <property type="match status" value="1"/>
</dbReference>
<dbReference type="InterPro" id="IPR028624">
    <property type="entry name" value="Tscrpt_elong_fac_GreA/B"/>
</dbReference>
<dbReference type="AlphaFoldDB" id="A0A085ZR27"/>
<evidence type="ECO:0000313" key="13">
    <source>
        <dbReference type="Proteomes" id="UP000028715"/>
    </source>
</evidence>
<evidence type="ECO:0000313" key="12">
    <source>
        <dbReference type="EMBL" id="KFF06891.1"/>
    </source>
</evidence>
<evidence type="ECO:0000256" key="9">
    <source>
        <dbReference type="RuleBase" id="RU000556"/>
    </source>
</evidence>
<dbReference type="Pfam" id="PF03449">
    <property type="entry name" value="GreA_GreB_N"/>
    <property type="match status" value="1"/>
</dbReference>
<keyword evidence="12" id="KW-0648">Protein biosynthesis</keyword>
<evidence type="ECO:0000256" key="3">
    <source>
        <dbReference type="ARBA" id="ARBA00023015"/>
    </source>
</evidence>
<dbReference type="InterPro" id="IPR006359">
    <property type="entry name" value="Tscrpt_elong_fac_GreA"/>
</dbReference>
<feature type="domain" description="Transcription elongation factor GreA/GreB C-terminal" evidence="10">
    <location>
        <begin position="88"/>
        <end position="156"/>
    </location>
</feature>
<comment type="similarity">
    <text evidence="1 8 9">Belongs to the GreA/GreB family.</text>
</comment>
<evidence type="ECO:0000256" key="1">
    <source>
        <dbReference type="ARBA" id="ARBA00008213"/>
    </source>
</evidence>
<dbReference type="GO" id="GO:0003677">
    <property type="term" value="F:DNA binding"/>
    <property type="evidence" value="ECO:0007669"/>
    <property type="project" value="UniProtKB-UniRule"/>
</dbReference>
<evidence type="ECO:0000259" key="10">
    <source>
        <dbReference type="Pfam" id="PF01272"/>
    </source>
</evidence>
<evidence type="ECO:0000256" key="8">
    <source>
        <dbReference type="HAMAP-Rule" id="MF_00105"/>
    </source>
</evidence>
<sequence length="158" mass="17347">MSKVSYYTAEGLKKLKDELEHLKSVMRPKASQDIAEARDKGDLSENAEYDAAKEAQGLLEMRIAKLEEVYSNARLIDESQLDVSKALVLSNVKIKNQSNGMEMKYTLVAESEADLKTGKISVTSPIGKGLLGKSVGEVAEITVPNGILKFEILEISRD</sequence>
<dbReference type="GO" id="GO:0003746">
    <property type="term" value="F:translation elongation factor activity"/>
    <property type="evidence" value="ECO:0007669"/>
    <property type="project" value="UniProtKB-KW"/>
</dbReference>
<name>A0A085ZR27_9FLAO</name>
<dbReference type="InterPro" id="IPR022691">
    <property type="entry name" value="Tscrpt_elong_fac_GreA/B_N"/>
</dbReference>
<feature type="domain" description="Transcription elongation factor GreA/GreB N-terminal" evidence="11">
    <location>
        <begin position="6"/>
        <end position="74"/>
    </location>
</feature>
<keyword evidence="3 8" id="KW-0805">Transcription regulation</keyword>
<evidence type="ECO:0000256" key="6">
    <source>
        <dbReference type="ARBA" id="ARBA00024916"/>
    </source>
</evidence>
<dbReference type="InterPro" id="IPR036953">
    <property type="entry name" value="GreA/GreB_C_sf"/>
</dbReference>
<dbReference type="STRING" id="362418.IW19_15845"/>
<evidence type="ECO:0000259" key="11">
    <source>
        <dbReference type="Pfam" id="PF03449"/>
    </source>
</evidence>
<dbReference type="PROSITE" id="PS00830">
    <property type="entry name" value="GREAB_2"/>
    <property type="match status" value="1"/>
</dbReference>
<dbReference type="InterPro" id="IPR018151">
    <property type="entry name" value="TF_GreA/GreB_CS"/>
</dbReference>
<dbReference type="RefSeq" id="WP_035685867.1">
    <property type="nucleotide sequence ID" value="NZ_JPRL01000001.1"/>
</dbReference>
<keyword evidence="12" id="KW-0251">Elongation factor</keyword>
<protein>
    <recommendedName>
        <fullName evidence="2 8">Transcription elongation factor GreA</fullName>
    </recommendedName>
    <alternativeName>
        <fullName evidence="7 8">Transcript cleavage factor GreA</fullName>
    </alternativeName>
</protein>
<keyword evidence="5 8" id="KW-0804">Transcription</keyword>
<dbReference type="InterPro" id="IPR023459">
    <property type="entry name" value="Tscrpt_elong_fac_GreA/B_fam"/>
</dbReference>
<dbReference type="HAMAP" id="MF_00105">
    <property type="entry name" value="GreA_GreB"/>
    <property type="match status" value="1"/>
</dbReference>
<dbReference type="EMBL" id="JPRL01000001">
    <property type="protein sequence ID" value="KFF06891.1"/>
    <property type="molecule type" value="Genomic_DNA"/>
</dbReference>
<dbReference type="FunFam" id="3.10.50.30:FF:000001">
    <property type="entry name" value="Transcription elongation factor GreA"/>
    <property type="match status" value="1"/>
</dbReference>
<dbReference type="NCBIfam" id="TIGR01462">
    <property type="entry name" value="greA"/>
    <property type="match status" value="1"/>
</dbReference>
<dbReference type="PANTHER" id="PTHR30437">
    <property type="entry name" value="TRANSCRIPTION ELONGATION FACTOR GREA"/>
    <property type="match status" value="1"/>
</dbReference>
<gene>
    <name evidence="8" type="primary">greA</name>
    <name evidence="12" type="ORF">IW19_15845</name>
</gene>
<organism evidence="12 13">
    <name type="scientific">Flavobacterium reichenbachii</name>
    <dbReference type="NCBI Taxonomy" id="362418"/>
    <lineage>
        <taxon>Bacteria</taxon>
        <taxon>Pseudomonadati</taxon>
        <taxon>Bacteroidota</taxon>
        <taxon>Flavobacteriia</taxon>
        <taxon>Flavobacteriales</taxon>
        <taxon>Flavobacteriaceae</taxon>
        <taxon>Flavobacterium</taxon>
    </lineage>
</organism>
<evidence type="ECO:0000256" key="7">
    <source>
        <dbReference type="ARBA" id="ARBA00030776"/>
    </source>
</evidence>
<dbReference type="InterPro" id="IPR001437">
    <property type="entry name" value="Tscrpt_elong_fac_GreA/B_C"/>
</dbReference>
<dbReference type="NCBIfam" id="NF001261">
    <property type="entry name" value="PRK00226.1-2"/>
    <property type="match status" value="1"/>
</dbReference>
<reference evidence="12 13" key="1">
    <citation type="submission" date="2014-07" db="EMBL/GenBank/DDBJ databases">
        <title>Genome of Flavobacterium reichenbachii LMG 25512.</title>
        <authorList>
            <person name="Stropko S.J."/>
            <person name="Pipes S.E."/>
            <person name="Newman J.D."/>
        </authorList>
    </citation>
    <scope>NUCLEOTIDE SEQUENCE [LARGE SCALE GENOMIC DNA]</scope>
    <source>
        <strain evidence="12 13">LMG 25512</strain>
    </source>
</reference>
<evidence type="ECO:0000256" key="4">
    <source>
        <dbReference type="ARBA" id="ARBA00023125"/>
    </source>
</evidence>
<dbReference type="eggNOG" id="COG0782">
    <property type="taxonomic scope" value="Bacteria"/>
</dbReference>